<keyword evidence="2" id="KW-1185">Reference proteome</keyword>
<proteinExistence type="predicted"/>
<feature type="region of interest" description="Disordered" evidence="1">
    <location>
        <begin position="216"/>
        <end position="241"/>
    </location>
</feature>
<evidence type="ECO:0000313" key="2">
    <source>
        <dbReference type="Proteomes" id="UP000504606"/>
    </source>
</evidence>
<dbReference type="KEGG" id="foc:127751914"/>
<feature type="region of interest" description="Disordered" evidence="1">
    <location>
        <begin position="531"/>
        <end position="657"/>
    </location>
</feature>
<feature type="compositionally biased region" description="Basic and acidic residues" evidence="1">
    <location>
        <begin position="551"/>
        <end position="572"/>
    </location>
</feature>
<feature type="compositionally biased region" description="Basic residues" evidence="1">
    <location>
        <begin position="591"/>
        <end position="607"/>
    </location>
</feature>
<organism evidence="2 3">
    <name type="scientific">Frankliniella occidentalis</name>
    <name type="common">Western flower thrips</name>
    <name type="synonym">Euthrips occidentalis</name>
    <dbReference type="NCBI Taxonomy" id="133901"/>
    <lineage>
        <taxon>Eukaryota</taxon>
        <taxon>Metazoa</taxon>
        <taxon>Ecdysozoa</taxon>
        <taxon>Arthropoda</taxon>
        <taxon>Hexapoda</taxon>
        <taxon>Insecta</taxon>
        <taxon>Pterygota</taxon>
        <taxon>Neoptera</taxon>
        <taxon>Paraneoptera</taxon>
        <taxon>Thysanoptera</taxon>
        <taxon>Terebrantia</taxon>
        <taxon>Thripoidea</taxon>
        <taxon>Thripidae</taxon>
        <taxon>Frankliniella</taxon>
    </lineage>
</organism>
<dbReference type="RefSeq" id="XP_052132150.1">
    <property type="nucleotide sequence ID" value="XM_052276190.1"/>
</dbReference>
<feature type="compositionally biased region" description="Polar residues" evidence="1">
    <location>
        <begin position="398"/>
        <end position="407"/>
    </location>
</feature>
<gene>
    <name evidence="3" type="primary">LOC127751914</name>
</gene>
<dbReference type="GeneID" id="127751914"/>
<sequence length="676" mass="73758">MQKADDTLSYTFLPAYSAPVSGVLRNKVESPAQAKLKPREEQGVSCVVLLAPDDQRGQAADSPGPASSVCFSLEEDDEDKKRRGEAEAGTVPRRGILGRPLSKTPNGAQGKDEAAKGGIADDKGVKTGEQVNKKTVQDGRHGERKDEKVGPGFSGSSLMTLHRSAPADYSSSKINTLVVPGLVRPSSSVCFSLEEYEKEQADEEQEALQRRRGLVQAKANKPARPPGQYRPHALHGPYGPHRPYGAKRSTSAARLAWWRRSPPPSAQPPGKTLPKLSLALSAVRWKARLACLTTRICPGRSIRPEAPGPAAGTGAVDEEGLRGCLRCVEYRASPRAAHRAAAGPRLPVRLRIGSSRQSRLGVQLRAYDGGQPHRHRSPHRRALQDDAEDSASRPASRVGSSVSPRVQSRASVYVGAVKSNIHLAKIYAKTDLVTAAARHSARPPPARGAPHRPLQHLPTCPRYDGPDPGDAKQLLTLFESRAAGQANRRAAAQTARDHRDYLAHLSEYVRAISKGPRPATVIRNQLRVVRDASPGAAKQQPSPRTSRGAATHRDRYYRPPEHAGREQLRWREPLAILDVQESEPPSPPHSAARHKREPTHSTHRKHTCRDSRSQRPRGRRRAMSPSSPAASPVDFRTEPFETPETAPGADHGDATPQNNTICSFICEYCRKLRQML</sequence>
<feature type="compositionally biased region" description="Low complexity" evidence="1">
    <location>
        <begin position="623"/>
        <end position="632"/>
    </location>
</feature>
<feature type="region of interest" description="Disordered" evidence="1">
    <location>
        <begin position="55"/>
        <end position="158"/>
    </location>
</feature>
<accession>A0A9C6XV86</accession>
<dbReference type="AlphaFoldDB" id="A0A9C6XV86"/>
<feature type="region of interest" description="Disordered" evidence="1">
    <location>
        <begin position="366"/>
        <end position="407"/>
    </location>
</feature>
<evidence type="ECO:0000313" key="3">
    <source>
        <dbReference type="RefSeq" id="XP_052132150.1"/>
    </source>
</evidence>
<reference evidence="3" key="1">
    <citation type="submission" date="2025-08" db="UniProtKB">
        <authorList>
            <consortium name="RefSeq"/>
        </authorList>
    </citation>
    <scope>IDENTIFICATION</scope>
    <source>
        <tissue evidence="3">Whole organism</tissue>
    </source>
</reference>
<name>A0A9C6XV86_FRAOC</name>
<feature type="compositionally biased region" description="Basic residues" evidence="1">
    <location>
        <begin position="372"/>
        <end position="381"/>
    </location>
</feature>
<dbReference type="Proteomes" id="UP000504606">
    <property type="component" value="Unplaced"/>
</dbReference>
<protein>
    <submittedName>
        <fullName evidence="3">Uncharacterized protein LOC127751914</fullName>
    </submittedName>
</protein>
<evidence type="ECO:0000256" key="1">
    <source>
        <dbReference type="SAM" id="MobiDB-lite"/>
    </source>
</evidence>
<feature type="compositionally biased region" description="Basic and acidic residues" evidence="1">
    <location>
        <begin position="110"/>
        <end position="149"/>
    </location>
</feature>